<reference evidence="13 15" key="1">
    <citation type="journal article" date="2018" name="Gigascience">
        <title>Genomes of trombidid mites reveal novel predicted allergens and laterally-transferred genes associated with secondary metabolism.</title>
        <authorList>
            <person name="Dong X."/>
            <person name="Chaisiri K."/>
            <person name="Xia D."/>
            <person name="Armstrong S.D."/>
            <person name="Fang Y."/>
            <person name="Donnelly M.J."/>
            <person name="Kadowaki T."/>
            <person name="McGarry J.W."/>
            <person name="Darby A.C."/>
            <person name="Makepeace B.L."/>
        </authorList>
    </citation>
    <scope>NUCLEOTIDE SEQUENCE [LARGE SCALE GENOMIC DNA]</scope>
    <source>
        <strain evidence="13">UoL-WK</strain>
    </source>
</reference>
<dbReference type="GO" id="GO:0060170">
    <property type="term" value="C:ciliary membrane"/>
    <property type="evidence" value="ECO:0007669"/>
    <property type="project" value="UniProtKB-SubCell"/>
</dbReference>
<name>A0A3S3PEK8_9ACAR</name>
<keyword evidence="4" id="KW-1003">Cell membrane</keyword>
<evidence type="ECO:0000313" key="14">
    <source>
        <dbReference type="EMBL" id="RWS17842.1"/>
    </source>
</evidence>
<keyword evidence="8" id="KW-0472">Membrane</keyword>
<evidence type="ECO:0000256" key="9">
    <source>
        <dbReference type="ARBA" id="ARBA00023180"/>
    </source>
</evidence>
<reference evidence="13" key="2">
    <citation type="submission" date="2018-11" db="EMBL/GenBank/DDBJ databases">
        <title>Trombidioid mite genomics.</title>
        <authorList>
            <person name="Dong X."/>
        </authorList>
    </citation>
    <scope>NUCLEOTIDE SEQUENCE</scope>
    <source>
        <strain evidence="13">UoL-WK</strain>
    </source>
</reference>
<dbReference type="GO" id="GO:0060271">
    <property type="term" value="P:cilium assembly"/>
    <property type="evidence" value="ECO:0007669"/>
    <property type="project" value="TreeGrafter"/>
</dbReference>
<evidence type="ECO:0000256" key="2">
    <source>
        <dbReference type="ARBA" id="ARBA00009082"/>
    </source>
</evidence>
<comment type="caution">
    <text evidence="13">The sequence shown here is derived from an EMBL/GenBank/DDBJ whole genome shotgun (WGS) entry which is preliminary data.</text>
</comment>
<evidence type="ECO:0000256" key="10">
    <source>
        <dbReference type="ARBA" id="ARBA00023273"/>
    </source>
</evidence>
<dbReference type="GO" id="GO:0035869">
    <property type="term" value="C:ciliary transition zone"/>
    <property type="evidence" value="ECO:0007669"/>
    <property type="project" value="TreeGrafter"/>
</dbReference>
<evidence type="ECO:0000313" key="15">
    <source>
        <dbReference type="Proteomes" id="UP000285301"/>
    </source>
</evidence>
<dbReference type="SUPFAM" id="SSF53474">
    <property type="entry name" value="alpha/beta-Hydrolases"/>
    <property type="match status" value="1"/>
</dbReference>
<evidence type="ECO:0000256" key="8">
    <source>
        <dbReference type="ARBA" id="ARBA00023136"/>
    </source>
</evidence>
<gene>
    <name evidence="14" type="ORF">B4U79_02873</name>
    <name evidence="13" type="ORF">B4U79_13805</name>
</gene>
<keyword evidence="15" id="KW-1185">Reference proteome</keyword>
<dbReference type="PANTHER" id="PTHR14605:SF1">
    <property type="entry name" value="TRANSMEMBRANE PROTEIN 231"/>
    <property type="match status" value="1"/>
</dbReference>
<evidence type="ECO:0000256" key="1">
    <source>
        <dbReference type="ARBA" id="ARBA00004272"/>
    </source>
</evidence>
<keyword evidence="7" id="KW-0969">Cilium</keyword>
<dbReference type="GO" id="GO:0032880">
    <property type="term" value="P:regulation of protein localization"/>
    <property type="evidence" value="ECO:0007669"/>
    <property type="project" value="TreeGrafter"/>
</dbReference>
<dbReference type="OrthoDB" id="426438at2759"/>
<accession>A0A3S3PEK8</accession>
<keyword evidence="5 13" id="KW-0812">Transmembrane</keyword>
<comment type="similarity">
    <text evidence="2">Belongs to the TMEM231 family.</text>
</comment>
<sequence length="386" mass="44253">MLGSTEVEGYLCYLTHLAMKSKYFRKLKASKSDLTEKDFTAMAKTDLTQVIGSNWTQDPFYNNLMLSSLNKEHLSFRQRYFDFCAQLLINLPIKQFTKLLSTKTKVNTFNYRLKYRSSFSILPKFIASAGHGDDVLLLFAMSNSTYKFTPSDLLIAKTFARSLSSFAAKGTPNARIPTRIVHKSTFYSKATAFHIICFILNVTLPLIIIYKSDGLWKKEEVFTEQPEISFAYNLILMLDTDDPIGNIVWTSLPQLNLAIDPKIIRAPIIENYEMDVNMDGKKDLFKLYLLMPLNESENVVGVKAIFVFDYKIKKIDFKMDAIVFVDQTTCSSASKFTVGGKLKFHQSKLLSVKQNYGFTFQIDEAVDFSFEHFMEAYLSQNCKFEL</sequence>
<dbReference type="AlphaFoldDB" id="A0A3S3PEK8"/>
<dbReference type="InterPro" id="IPR019306">
    <property type="entry name" value="TMEM231"/>
</dbReference>
<dbReference type="Pfam" id="PF00135">
    <property type="entry name" value="COesterase"/>
    <property type="match status" value="1"/>
</dbReference>
<dbReference type="Gene3D" id="3.40.50.1820">
    <property type="entry name" value="alpha/beta hydrolase"/>
    <property type="match status" value="1"/>
</dbReference>
<evidence type="ECO:0000256" key="7">
    <source>
        <dbReference type="ARBA" id="ARBA00023069"/>
    </source>
</evidence>
<evidence type="ECO:0000313" key="13">
    <source>
        <dbReference type="EMBL" id="RWS17825.1"/>
    </source>
</evidence>
<keyword evidence="6" id="KW-1133">Transmembrane helix</keyword>
<evidence type="ECO:0000256" key="3">
    <source>
        <dbReference type="ARBA" id="ARBA00015087"/>
    </source>
</evidence>
<comment type="subcellular location">
    <subcellularLocation>
        <location evidence="1">Cell projection</location>
        <location evidence="1">Cilium membrane</location>
        <topology evidence="1">Multi-pass membrane protein</topology>
    </subcellularLocation>
</comment>
<keyword evidence="9" id="KW-0325">Glycoprotein</keyword>
<evidence type="ECO:0000256" key="5">
    <source>
        <dbReference type="ARBA" id="ARBA00022692"/>
    </source>
</evidence>
<dbReference type="Proteomes" id="UP000285301">
    <property type="component" value="Unassembled WGS sequence"/>
</dbReference>
<dbReference type="EMBL" id="NCKU01000030">
    <property type="protein sequence ID" value="RWS17842.1"/>
    <property type="molecule type" value="Genomic_DNA"/>
</dbReference>
<feature type="domain" description="Carboxylesterase type B" evidence="12">
    <location>
        <begin position="1"/>
        <end position="174"/>
    </location>
</feature>
<organism evidence="13 15">
    <name type="scientific">Dinothrombium tinctorium</name>
    <dbReference type="NCBI Taxonomy" id="1965070"/>
    <lineage>
        <taxon>Eukaryota</taxon>
        <taxon>Metazoa</taxon>
        <taxon>Ecdysozoa</taxon>
        <taxon>Arthropoda</taxon>
        <taxon>Chelicerata</taxon>
        <taxon>Arachnida</taxon>
        <taxon>Acari</taxon>
        <taxon>Acariformes</taxon>
        <taxon>Trombidiformes</taxon>
        <taxon>Prostigmata</taxon>
        <taxon>Anystina</taxon>
        <taxon>Parasitengona</taxon>
        <taxon>Trombidioidea</taxon>
        <taxon>Trombidiidae</taxon>
        <taxon>Dinothrombium</taxon>
    </lineage>
</organism>
<dbReference type="Pfam" id="PF10149">
    <property type="entry name" value="TM231"/>
    <property type="match status" value="1"/>
</dbReference>
<evidence type="ECO:0000259" key="12">
    <source>
        <dbReference type="Pfam" id="PF00135"/>
    </source>
</evidence>
<dbReference type="PANTHER" id="PTHR14605">
    <property type="entry name" value="CHST5 PROTEIN"/>
    <property type="match status" value="1"/>
</dbReference>
<evidence type="ECO:0000256" key="11">
    <source>
        <dbReference type="ARBA" id="ARBA00024803"/>
    </source>
</evidence>
<proteinExistence type="inferred from homology"/>
<evidence type="ECO:0000256" key="6">
    <source>
        <dbReference type="ARBA" id="ARBA00022989"/>
    </source>
</evidence>
<keyword evidence="10" id="KW-0966">Cell projection</keyword>
<dbReference type="InterPro" id="IPR029058">
    <property type="entry name" value="AB_hydrolase_fold"/>
</dbReference>
<protein>
    <recommendedName>
        <fullName evidence="3">Transmembrane protein 231</fullName>
    </recommendedName>
</protein>
<dbReference type="STRING" id="1965070.A0A3S3PEK8"/>
<evidence type="ECO:0000256" key="4">
    <source>
        <dbReference type="ARBA" id="ARBA00022475"/>
    </source>
</evidence>
<comment type="function">
    <text evidence="11">Transmembrane component of the tectonic-like complex, a complex localized at the transition zone of primary cilia and acting as a barrier that prevents diffusion of transmembrane proteins between the cilia and plasma membranes. Required for ciliogenesis and sonic hedgehog/SHH signaling.</text>
</comment>
<dbReference type="EMBL" id="NCKU01000031">
    <property type="protein sequence ID" value="RWS17825.1"/>
    <property type="molecule type" value="Genomic_DNA"/>
</dbReference>
<dbReference type="InterPro" id="IPR002018">
    <property type="entry name" value="CarbesteraseB"/>
</dbReference>